<dbReference type="Proteomes" id="UP000075882">
    <property type="component" value="Unassembled WGS sequence"/>
</dbReference>
<reference evidence="1" key="1">
    <citation type="submission" date="2022-08" db="UniProtKB">
        <authorList>
            <consortium name="EnsemblMetazoa"/>
        </authorList>
    </citation>
    <scope>IDENTIFICATION</scope>
</reference>
<organism evidence="1">
    <name type="scientific">Anopheles coluzzii</name>
    <name type="common">African malaria mosquito</name>
    <dbReference type="NCBI Taxonomy" id="1518534"/>
    <lineage>
        <taxon>Eukaryota</taxon>
        <taxon>Metazoa</taxon>
        <taxon>Ecdysozoa</taxon>
        <taxon>Arthropoda</taxon>
        <taxon>Hexapoda</taxon>
        <taxon>Insecta</taxon>
        <taxon>Pterygota</taxon>
        <taxon>Neoptera</taxon>
        <taxon>Endopterygota</taxon>
        <taxon>Diptera</taxon>
        <taxon>Nematocera</taxon>
        <taxon>Culicoidea</taxon>
        <taxon>Culicidae</taxon>
        <taxon>Anophelinae</taxon>
        <taxon>Anopheles</taxon>
    </lineage>
</organism>
<evidence type="ECO:0000313" key="1">
    <source>
        <dbReference type="EnsemblMetazoa" id="ACOM036960-PA.1"/>
    </source>
</evidence>
<dbReference type="AlphaFoldDB" id="A0A8W7PSB8"/>
<proteinExistence type="predicted"/>
<protein>
    <submittedName>
        <fullName evidence="1">Uncharacterized protein</fullName>
    </submittedName>
</protein>
<dbReference type="EnsemblMetazoa" id="ACOM036960-RA">
    <property type="protein sequence ID" value="ACOM036960-PA.1"/>
    <property type="gene ID" value="ACOM036960"/>
</dbReference>
<name>A0A8W7PSB8_ANOCL</name>
<sequence length="307" mass="32944">MILIIRIFHAQKQQERGHIILAGIFTAPATEIPIKYLSFGAIGGGGVVVCQIPVIGSFIFEWEAVLRWVASFSPPILPPAVVLAAVVVGPAVRLPPLPPTFLLAPTCCCRIVSFRKAGGVGKAAEWLYLFICSLSRRMFSCSSSSFCEGVVEKLDGNGELLADMRVHGSDGTYTRQLVLRLLLALFKQSLNFFAFSPPPPPPPLTAAAVFDFGVDESPLLSAATRRCSSFGSAFLAESRRFVPSSSQYSSFGDSFTEMIFGLVAAEEAAKVAAPPPPPAAAACFMGLAVTACLWPPDELMLSEDRRR</sequence>
<accession>A0A8W7PSB8</accession>